<keyword evidence="2" id="KW-1185">Reference proteome</keyword>
<gene>
    <name evidence="1" type="ORF">IP93_01552</name>
</gene>
<evidence type="ECO:0000313" key="1">
    <source>
        <dbReference type="EMBL" id="TWI11650.1"/>
    </source>
</evidence>
<protein>
    <submittedName>
        <fullName evidence="1">Uncharacterized protein</fullName>
    </submittedName>
</protein>
<dbReference type="AlphaFoldDB" id="A0A562LVJ7"/>
<name>A0A562LVJ7_9GAMM</name>
<accession>A0A562LVJ7</accession>
<organism evidence="1 2">
    <name type="scientific">Aerolutibacter ruishenii</name>
    <dbReference type="NCBI Taxonomy" id="686800"/>
    <lineage>
        <taxon>Bacteria</taxon>
        <taxon>Pseudomonadati</taxon>
        <taxon>Pseudomonadota</taxon>
        <taxon>Gammaproteobacteria</taxon>
        <taxon>Lysobacterales</taxon>
        <taxon>Lysobacteraceae</taxon>
        <taxon>Aerolutibacter</taxon>
    </lineage>
</organism>
<evidence type="ECO:0000313" key="2">
    <source>
        <dbReference type="Proteomes" id="UP000316471"/>
    </source>
</evidence>
<dbReference type="Proteomes" id="UP000316471">
    <property type="component" value="Unassembled WGS sequence"/>
</dbReference>
<sequence>MDARPRKDSHSRQTTARHLWLASLGLARVVQRKIAALGGHLFEAAADRAGKRRQSR</sequence>
<dbReference type="EMBL" id="VLKP01000005">
    <property type="protein sequence ID" value="TWI11650.1"/>
    <property type="molecule type" value="Genomic_DNA"/>
</dbReference>
<proteinExistence type="predicted"/>
<reference evidence="1 2" key="1">
    <citation type="journal article" date="2015" name="Stand. Genomic Sci.">
        <title>Genomic Encyclopedia of Bacterial and Archaeal Type Strains, Phase III: the genomes of soil and plant-associated and newly described type strains.</title>
        <authorList>
            <person name="Whitman W.B."/>
            <person name="Woyke T."/>
            <person name="Klenk H.P."/>
            <person name="Zhou Y."/>
            <person name="Lilburn T.G."/>
            <person name="Beck B.J."/>
            <person name="De Vos P."/>
            <person name="Vandamme P."/>
            <person name="Eisen J.A."/>
            <person name="Garrity G."/>
            <person name="Hugenholtz P."/>
            <person name="Kyrpides N.C."/>
        </authorList>
    </citation>
    <scope>NUCLEOTIDE SEQUENCE [LARGE SCALE GENOMIC DNA]</scope>
    <source>
        <strain evidence="1 2">CGMCC 1.10136</strain>
    </source>
</reference>
<comment type="caution">
    <text evidence="1">The sequence shown here is derived from an EMBL/GenBank/DDBJ whole genome shotgun (WGS) entry which is preliminary data.</text>
</comment>